<comment type="subcellular location">
    <subcellularLocation>
        <location evidence="1">Membrane</location>
        <topology evidence="1">Single-pass type I membrane protein</topology>
    </subcellularLocation>
</comment>
<dbReference type="Gene3D" id="1.10.510.10">
    <property type="entry name" value="Transferase(Phosphotransferase) domain 1"/>
    <property type="match status" value="1"/>
</dbReference>
<comment type="caution">
    <text evidence="11">Lacks conserved residue(s) required for the propagation of feature annotation.</text>
</comment>
<dbReference type="PROSITE" id="PS00108">
    <property type="entry name" value="PROTEIN_KINASE_ST"/>
    <property type="match status" value="1"/>
</dbReference>
<keyword evidence="13" id="KW-0812">Transmembrane</keyword>
<proteinExistence type="predicted"/>
<dbReference type="GO" id="GO:0030247">
    <property type="term" value="F:polysaccharide binding"/>
    <property type="evidence" value="ECO:0007669"/>
    <property type="project" value="InterPro"/>
</dbReference>
<dbReference type="InterPro" id="IPR045274">
    <property type="entry name" value="WAK-like"/>
</dbReference>
<keyword evidence="18" id="KW-1185">Reference proteome</keyword>
<dbReference type="InterPro" id="IPR008271">
    <property type="entry name" value="Ser/Thr_kinase_AS"/>
</dbReference>
<dbReference type="PROSITE" id="PS00107">
    <property type="entry name" value="PROTEIN_KINASE_ATP"/>
    <property type="match status" value="1"/>
</dbReference>
<keyword evidence="10" id="KW-0325">Glycoprotein</keyword>
<evidence type="ECO:0000256" key="12">
    <source>
        <dbReference type="PROSITE-ProRule" id="PRU10141"/>
    </source>
</evidence>
<evidence type="ECO:0000256" key="5">
    <source>
        <dbReference type="ARBA" id="ARBA00022737"/>
    </source>
</evidence>
<keyword evidence="3" id="KW-0808">Transferase</keyword>
<dbReference type="PROSITE" id="PS00010">
    <property type="entry name" value="ASX_HYDROXYL"/>
    <property type="match status" value="1"/>
</dbReference>
<evidence type="ECO:0000313" key="18">
    <source>
        <dbReference type="Proteomes" id="UP000324897"/>
    </source>
</evidence>
<keyword evidence="6 12" id="KW-0547">Nucleotide-binding</keyword>
<keyword evidence="5" id="KW-0677">Repeat</keyword>
<feature type="chain" id="PRO_5023907656" description="Protein kinase domain-containing protein" evidence="14">
    <location>
        <begin position="27"/>
        <end position="724"/>
    </location>
</feature>
<evidence type="ECO:0000256" key="8">
    <source>
        <dbReference type="ARBA" id="ARBA00022840"/>
    </source>
</evidence>
<dbReference type="GO" id="GO:0007166">
    <property type="term" value="P:cell surface receptor signaling pathway"/>
    <property type="evidence" value="ECO:0007669"/>
    <property type="project" value="InterPro"/>
</dbReference>
<evidence type="ECO:0000313" key="17">
    <source>
        <dbReference type="EMBL" id="TVU00373.1"/>
    </source>
</evidence>
<dbReference type="CDD" id="cd00054">
    <property type="entry name" value="EGF_CA"/>
    <property type="match status" value="1"/>
</dbReference>
<dbReference type="PROSITE" id="PS50011">
    <property type="entry name" value="PROTEIN_KINASE_DOM"/>
    <property type="match status" value="1"/>
</dbReference>
<evidence type="ECO:0000256" key="1">
    <source>
        <dbReference type="ARBA" id="ARBA00004479"/>
    </source>
</evidence>
<dbReference type="InterPro" id="IPR017441">
    <property type="entry name" value="Protein_kinase_ATP_BS"/>
</dbReference>
<dbReference type="Gene3D" id="3.30.200.20">
    <property type="entry name" value="Phosphorylase Kinase, domain 1"/>
    <property type="match status" value="1"/>
</dbReference>
<dbReference type="AlphaFoldDB" id="A0A5J9SN20"/>
<dbReference type="InterPro" id="IPR009030">
    <property type="entry name" value="Growth_fac_rcpt_cys_sf"/>
</dbReference>
<keyword evidence="2" id="KW-0723">Serine/threonine-protein kinase</keyword>
<keyword evidence="9" id="KW-1015">Disulfide bond</keyword>
<feature type="transmembrane region" description="Helical" evidence="13">
    <location>
        <begin position="352"/>
        <end position="374"/>
    </location>
</feature>
<evidence type="ECO:0000259" key="15">
    <source>
        <dbReference type="PROSITE" id="PS50011"/>
    </source>
</evidence>
<dbReference type="PANTHER" id="PTHR27005:SF162">
    <property type="entry name" value="OS11G0691500 PROTEIN"/>
    <property type="match status" value="1"/>
</dbReference>
<dbReference type="PANTHER" id="PTHR27005">
    <property type="entry name" value="WALL-ASSOCIATED RECEPTOR KINASE-LIKE 21"/>
    <property type="match status" value="1"/>
</dbReference>
<keyword evidence="11" id="KW-0245">EGF-like domain</keyword>
<dbReference type="Proteomes" id="UP000324897">
    <property type="component" value="Unassembled WGS sequence"/>
</dbReference>
<dbReference type="InterPro" id="IPR000719">
    <property type="entry name" value="Prot_kinase_dom"/>
</dbReference>
<evidence type="ECO:0000256" key="7">
    <source>
        <dbReference type="ARBA" id="ARBA00022777"/>
    </source>
</evidence>
<feature type="binding site" evidence="12">
    <location>
        <position position="441"/>
    </location>
    <ligand>
        <name>ATP</name>
        <dbReference type="ChEBI" id="CHEBI:30616"/>
    </ligand>
</feature>
<dbReference type="InterPro" id="IPR000152">
    <property type="entry name" value="EGF-type_Asp/Asn_hydroxyl_site"/>
</dbReference>
<evidence type="ECO:0000256" key="11">
    <source>
        <dbReference type="PROSITE-ProRule" id="PRU00076"/>
    </source>
</evidence>
<reference evidence="17 18" key="1">
    <citation type="journal article" date="2019" name="Sci. Rep.">
        <title>A high-quality genome of Eragrostis curvula grass provides insights into Poaceae evolution and supports new strategies to enhance forage quality.</title>
        <authorList>
            <person name="Carballo J."/>
            <person name="Santos B.A.C.M."/>
            <person name="Zappacosta D."/>
            <person name="Garbus I."/>
            <person name="Selva J.P."/>
            <person name="Gallo C.A."/>
            <person name="Diaz A."/>
            <person name="Albertini E."/>
            <person name="Caccamo M."/>
            <person name="Echenique V."/>
        </authorList>
    </citation>
    <scope>NUCLEOTIDE SEQUENCE [LARGE SCALE GENOMIC DNA]</scope>
    <source>
        <strain evidence="18">cv. Victoria</strain>
        <tissue evidence="17">Leaf</tissue>
    </source>
</reference>
<evidence type="ECO:0008006" key="19">
    <source>
        <dbReference type="Google" id="ProtNLM"/>
    </source>
</evidence>
<accession>A0A5J9SN20</accession>
<protein>
    <recommendedName>
        <fullName evidence="19">Protein kinase domain-containing protein</fullName>
    </recommendedName>
</protein>
<dbReference type="GO" id="GO:0005524">
    <property type="term" value="F:ATP binding"/>
    <property type="evidence" value="ECO:0007669"/>
    <property type="project" value="UniProtKB-UniRule"/>
</dbReference>
<feature type="domain" description="Protein kinase" evidence="15">
    <location>
        <begin position="413"/>
        <end position="690"/>
    </location>
</feature>
<dbReference type="InterPro" id="IPR000742">
    <property type="entry name" value="EGF"/>
</dbReference>
<dbReference type="InterPro" id="IPR001245">
    <property type="entry name" value="Ser-Thr/Tyr_kinase_cat_dom"/>
</dbReference>
<dbReference type="Pfam" id="PF07714">
    <property type="entry name" value="PK_Tyr_Ser-Thr"/>
    <property type="match status" value="1"/>
</dbReference>
<evidence type="ECO:0000256" key="13">
    <source>
        <dbReference type="SAM" id="Phobius"/>
    </source>
</evidence>
<feature type="domain" description="EGF-like" evidence="16">
    <location>
        <begin position="309"/>
        <end position="350"/>
    </location>
</feature>
<feature type="non-terminal residue" evidence="17">
    <location>
        <position position="1"/>
    </location>
</feature>
<dbReference type="Gene3D" id="2.10.25.10">
    <property type="entry name" value="Laminin"/>
    <property type="match status" value="1"/>
</dbReference>
<sequence>MKYLTSIPQLQSVVWLLLLSPSLVLSRMPTPMPMPAATTGTKKGPPAHCPSKCGDVNIPFPFGIGEGCPWRESFAIHCNHSYNPPRPYYRSYEVIDITLKTGEMRVVSTVAHICYNSSNTTSMLPQRFNFTGSPFLISPVKNEFTAIGCHTVALLWGKDLDGNGSYLGGCVTTCKSPNDAASDGDKCTGRGCCQMPTPSDFNMAQFGWRIATTNPGWNSSCSYAFVAEKGWYHFHQSDLNGPGEMDFQRRFSQRRVPLVLNWAISTNEDPCFSNHSQRSNVTGGGGYLCNCSNGYAGNPYSSDTDGCKNIVECELDHMKYCPMHSKCIDIDGGYDCKCSIGRRKIGEECRPIISMAISATVVAIIMLALILWFGRKKYKRRIQRGCFNKNGGDILKRMNINTFTELQLEKITNNYNNPIGSGAFGKVFLGTTNDNRRVAVKRSIVEGENPWKNGQELANEIAVQFWISHANLVRLVGCCLETDVPMLVYEYVSNGSLYNVLHGGIKPRVLSLPARLDIAVGSAKALAHMHSHGGHNLVHGDVKTGNILLGDNLTPKVSDFGTSKLASIARHANWCVIGDMSYIDPAYIKTGRYTEKSDVYSFGVVLLELITRKKAKYDRDSSLPIEFVKTWKEKGNGREMYDADIFSDGNAQSRRYAECLDRIGALAVQCLKEDVDERPTMIEVVGQLKLAKLSACGGSCSDAMSWQKSFPEAHSAAPHARSKA</sequence>
<dbReference type="InterPro" id="IPR025287">
    <property type="entry name" value="WAK_GUB"/>
</dbReference>
<name>A0A5J9SN20_9POAL</name>
<dbReference type="GO" id="GO:0004674">
    <property type="term" value="F:protein serine/threonine kinase activity"/>
    <property type="evidence" value="ECO:0007669"/>
    <property type="project" value="UniProtKB-KW"/>
</dbReference>
<keyword evidence="4 14" id="KW-0732">Signal</keyword>
<dbReference type="GO" id="GO:0005886">
    <property type="term" value="C:plasma membrane"/>
    <property type="evidence" value="ECO:0007669"/>
    <property type="project" value="TreeGrafter"/>
</dbReference>
<keyword evidence="8 12" id="KW-0067">ATP-binding</keyword>
<dbReference type="PROSITE" id="PS50026">
    <property type="entry name" value="EGF_3"/>
    <property type="match status" value="1"/>
</dbReference>
<dbReference type="Pfam" id="PF13947">
    <property type="entry name" value="GUB_WAK_bind"/>
    <property type="match status" value="1"/>
</dbReference>
<dbReference type="FunFam" id="1.10.510.10:FF:000606">
    <property type="entry name" value="Wall-associated receptor kinase 3"/>
    <property type="match status" value="1"/>
</dbReference>
<comment type="caution">
    <text evidence="17">The sequence shown here is derived from an EMBL/GenBank/DDBJ whole genome shotgun (WGS) entry which is preliminary data.</text>
</comment>
<keyword evidence="13" id="KW-0472">Membrane</keyword>
<feature type="signal peptide" evidence="14">
    <location>
        <begin position="1"/>
        <end position="26"/>
    </location>
</feature>
<dbReference type="SUPFAM" id="SSF56112">
    <property type="entry name" value="Protein kinase-like (PK-like)"/>
    <property type="match status" value="1"/>
</dbReference>
<evidence type="ECO:0000256" key="14">
    <source>
        <dbReference type="SAM" id="SignalP"/>
    </source>
</evidence>
<keyword evidence="13" id="KW-1133">Transmembrane helix</keyword>
<dbReference type="Gramene" id="TVU00373">
    <property type="protein sequence ID" value="TVU00373"/>
    <property type="gene ID" value="EJB05_54194"/>
</dbReference>
<evidence type="ECO:0000256" key="2">
    <source>
        <dbReference type="ARBA" id="ARBA00022527"/>
    </source>
</evidence>
<gene>
    <name evidence="17" type="ORF">EJB05_54194</name>
</gene>
<dbReference type="SUPFAM" id="SSF57184">
    <property type="entry name" value="Growth factor receptor domain"/>
    <property type="match status" value="1"/>
</dbReference>
<dbReference type="InterPro" id="IPR011009">
    <property type="entry name" value="Kinase-like_dom_sf"/>
</dbReference>
<dbReference type="EMBL" id="RWGY01000597">
    <property type="protein sequence ID" value="TVU00373.1"/>
    <property type="molecule type" value="Genomic_DNA"/>
</dbReference>
<evidence type="ECO:0000259" key="16">
    <source>
        <dbReference type="PROSITE" id="PS50026"/>
    </source>
</evidence>
<evidence type="ECO:0000256" key="3">
    <source>
        <dbReference type="ARBA" id="ARBA00022679"/>
    </source>
</evidence>
<evidence type="ECO:0000256" key="10">
    <source>
        <dbReference type="ARBA" id="ARBA00023180"/>
    </source>
</evidence>
<evidence type="ECO:0000256" key="4">
    <source>
        <dbReference type="ARBA" id="ARBA00022729"/>
    </source>
</evidence>
<organism evidence="17 18">
    <name type="scientific">Eragrostis curvula</name>
    <name type="common">weeping love grass</name>
    <dbReference type="NCBI Taxonomy" id="38414"/>
    <lineage>
        <taxon>Eukaryota</taxon>
        <taxon>Viridiplantae</taxon>
        <taxon>Streptophyta</taxon>
        <taxon>Embryophyta</taxon>
        <taxon>Tracheophyta</taxon>
        <taxon>Spermatophyta</taxon>
        <taxon>Magnoliopsida</taxon>
        <taxon>Liliopsida</taxon>
        <taxon>Poales</taxon>
        <taxon>Poaceae</taxon>
        <taxon>PACMAD clade</taxon>
        <taxon>Chloridoideae</taxon>
        <taxon>Eragrostideae</taxon>
        <taxon>Eragrostidinae</taxon>
        <taxon>Eragrostis</taxon>
    </lineage>
</organism>
<evidence type="ECO:0000256" key="6">
    <source>
        <dbReference type="ARBA" id="ARBA00022741"/>
    </source>
</evidence>
<dbReference type="SMART" id="SM00220">
    <property type="entry name" value="S_TKc"/>
    <property type="match status" value="1"/>
</dbReference>
<keyword evidence="7" id="KW-0418">Kinase</keyword>
<evidence type="ECO:0000256" key="9">
    <source>
        <dbReference type="ARBA" id="ARBA00023157"/>
    </source>
</evidence>
<dbReference type="OrthoDB" id="677815at2759"/>